<evidence type="ECO:0000256" key="2">
    <source>
        <dbReference type="ARBA" id="ARBA00012224"/>
    </source>
</evidence>
<dbReference type="Pfam" id="PF00155">
    <property type="entry name" value="Aminotran_1_2"/>
    <property type="match status" value="1"/>
</dbReference>
<dbReference type="EC" id="4.4.1.13" evidence="2"/>
<organism evidence="7 8">
    <name type="scientific">Candidatus Enterococcus myersii</name>
    <dbReference type="NCBI Taxonomy" id="2815322"/>
    <lineage>
        <taxon>Bacteria</taxon>
        <taxon>Bacillati</taxon>
        <taxon>Bacillota</taxon>
        <taxon>Bacilli</taxon>
        <taxon>Lactobacillales</taxon>
        <taxon>Enterococcaceae</taxon>
        <taxon>Enterococcus</taxon>
    </lineage>
</organism>
<evidence type="ECO:0000313" key="7">
    <source>
        <dbReference type="EMBL" id="MBO0449481.1"/>
    </source>
</evidence>
<proteinExistence type="inferred from homology"/>
<sequence length="386" mass="44459">MDFDTVVNRKGTFCTQWDYVQDRFGVADLLPFTISDTDFALPDEVMTALKDRLQHPVFGYTRWNHETFKQSILHWYEKRFTSYLTPEDIVYSPTVMYSISKLLQIVSKKGEGVIVQTPAYDAFYKTIAGNERKIIPNPLCYEEGQYEIDWQDLELKLASQENTVLLLCSPHNPTGRVWQKEELAKIVSLCWQYDVFLISDEIHMDIHRKGQKHHPIIDFMDKNVALVTSGSKTFNFPGLIFSYAILPDERIREQFQLALKNQDGLSSASNLGMLATMTAYYECSYWVDELNEYLDANFAFVKKYLAANLPQIKIVDSTATYLMWLDITKLNLPMEVVQRRLIEIGQVAIMDGSVYGDEGSNFLRLNIGCSKSKLELGLEKMVKSFT</sequence>
<dbReference type="InterPro" id="IPR004839">
    <property type="entry name" value="Aminotransferase_I/II_large"/>
</dbReference>
<keyword evidence="3" id="KW-0663">Pyridoxal phosphate</keyword>
<dbReference type="SUPFAM" id="SSF53383">
    <property type="entry name" value="PLP-dependent transferases"/>
    <property type="match status" value="1"/>
</dbReference>
<evidence type="ECO:0000256" key="5">
    <source>
        <dbReference type="ARBA" id="ARBA00037974"/>
    </source>
</evidence>
<dbReference type="PANTHER" id="PTHR43525">
    <property type="entry name" value="PROTEIN MALY"/>
    <property type="match status" value="1"/>
</dbReference>
<keyword evidence="4" id="KW-0456">Lyase</keyword>
<dbReference type="InterPro" id="IPR015421">
    <property type="entry name" value="PyrdxlP-dep_Trfase_major"/>
</dbReference>
<gene>
    <name evidence="7" type="ORF">JZO76_08005</name>
</gene>
<comment type="caution">
    <text evidence="7">The sequence shown here is derived from an EMBL/GenBank/DDBJ whole genome shotgun (WGS) entry which is preliminary data.</text>
</comment>
<protein>
    <recommendedName>
        <fullName evidence="2">cysteine-S-conjugate beta-lyase</fullName>
        <ecNumber evidence="2">4.4.1.13</ecNumber>
    </recommendedName>
</protein>
<dbReference type="Proteomes" id="UP000664256">
    <property type="component" value="Unassembled WGS sequence"/>
</dbReference>
<comment type="cofactor">
    <cofactor evidence="1">
        <name>pyridoxal 5'-phosphate</name>
        <dbReference type="ChEBI" id="CHEBI:597326"/>
    </cofactor>
</comment>
<dbReference type="InterPro" id="IPR051798">
    <property type="entry name" value="Class-II_PLP-Dep_Aminotrans"/>
</dbReference>
<evidence type="ECO:0000259" key="6">
    <source>
        <dbReference type="Pfam" id="PF00155"/>
    </source>
</evidence>
<dbReference type="InterPro" id="IPR027619">
    <property type="entry name" value="C-S_lyase_PatB-like"/>
</dbReference>
<dbReference type="InterPro" id="IPR015422">
    <property type="entry name" value="PyrdxlP-dep_Trfase_small"/>
</dbReference>
<reference evidence="7 8" key="1">
    <citation type="submission" date="2021-03" db="EMBL/GenBank/DDBJ databases">
        <title>Enterococcal diversity collection.</title>
        <authorList>
            <person name="Gilmore M.S."/>
            <person name="Schwartzman J."/>
            <person name="Van Tyne D."/>
            <person name="Martin M."/>
            <person name="Earl A.M."/>
            <person name="Manson A.L."/>
            <person name="Straub T."/>
            <person name="Salamzade R."/>
            <person name="Saavedra J."/>
            <person name="Lebreton F."/>
            <person name="Prichula J."/>
            <person name="Schaufler K."/>
            <person name="Gaca A."/>
            <person name="Sgardioli B."/>
            <person name="Wagenaar J."/>
            <person name="Strong T."/>
        </authorList>
    </citation>
    <scope>NUCLEOTIDE SEQUENCE [LARGE SCALE GENOMIC DNA]</scope>
    <source>
        <strain evidence="7 8">MJM12</strain>
    </source>
</reference>
<keyword evidence="7" id="KW-0808">Transferase</keyword>
<comment type="similarity">
    <text evidence="5">Belongs to the class-II pyridoxal-phosphate-dependent aminotransferase family. MalY/PatB cystathionine beta-lyase subfamily.</text>
</comment>
<dbReference type="PANTHER" id="PTHR43525:SF1">
    <property type="entry name" value="PROTEIN MALY"/>
    <property type="match status" value="1"/>
</dbReference>
<dbReference type="Gene3D" id="3.90.1150.10">
    <property type="entry name" value="Aspartate Aminotransferase, domain 1"/>
    <property type="match status" value="1"/>
</dbReference>
<keyword evidence="8" id="KW-1185">Reference proteome</keyword>
<name>A0ABS3H7Q9_9ENTE</name>
<accession>A0ABS3H7Q9</accession>
<evidence type="ECO:0000256" key="3">
    <source>
        <dbReference type="ARBA" id="ARBA00022898"/>
    </source>
</evidence>
<evidence type="ECO:0000256" key="4">
    <source>
        <dbReference type="ARBA" id="ARBA00023239"/>
    </source>
</evidence>
<dbReference type="RefSeq" id="WP_206903585.1">
    <property type="nucleotide sequence ID" value="NZ_JAFLVT010000008.1"/>
</dbReference>
<dbReference type="Gene3D" id="3.40.640.10">
    <property type="entry name" value="Type I PLP-dependent aspartate aminotransferase-like (Major domain)"/>
    <property type="match status" value="1"/>
</dbReference>
<dbReference type="NCBIfam" id="TIGR04350">
    <property type="entry name" value="C_S_lyase_PatB"/>
    <property type="match status" value="1"/>
</dbReference>
<evidence type="ECO:0000256" key="1">
    <source>
        <dbReference type="ARBA" id="ARBA00001933"/>
    </source>
</evidence>
<evidence type="ECO:0000313" key="8">
    <source>
        <dbReference type="Proteomes" id="UP000664256"/>
    </source>
</evidence>
<dbReference type="InterPro" id="IPR015424">
    <property type="entry name" value="PyrdxlP-dep_Trfase"/>
</dbReference>
<keyword evidence="7" id="KW-0032">Aminotransferase</keyword>
<feature type="domain" description="Aminotransferase class I/classII large" evidence="6">
    <location>
        <begin position="28"/>
        <end position="379"/>
    </location>
</feature>
<dbReference type="EMBL" id="JAFLVT010000008">
    <property type="protein sequence ID" value="MBO0449481.1"/>
    <property type="molecule type" value="Genomic_DNA"/>
</dbReference>
<dbReference type="GO" id="GO:0008483">
    <property type="term" value="F:transaminase activity"/>
    <property type="evidence" value="ECO:0007669"/>
    <property type="project" value="UniProtKB-KW"/>
</dbReference>
<dbReference type="CDD" id="cd00609">
    <property type="entry name" value="AAT_like"/>
    <property type="match status" value="1"/>
</dbReference>